<dbReference type="Proteomes" id="UP001234495">
    <property type="component" value="Unassembled WGS sequence"/>
</dbReference>
<name>A0ABT9ZB12_9BACI</name>
<evidence type="ECO:0000313" key="2">
    <source>
        <dbReference type="Proteomes" id="UP001234495"/>
    </source>
</evidence>
<organism evidence="1 2">
    <name type="scientific">Metabacillus malikii</name>
    <dbReference type="NCBI Taxonomy" id="1504265"/>
    <lineage>
        <taxon>Bacteria</taxon>
        <taxon>Bacillati</taxon>
        <taxon>Bacillota</taxon>
        <taxon>Bacilli</taxon>
        <taxon>Bacillales</taxon>
        <taxon>Bacillaceae</taxon>
        <taxon>Metabacillus</taxon>
    </lineage>
</organism>
<keyword evidence="2" id="KW-1185">Reference proteome</keyword>
<protein>
    <recommendedName>
        <fullName evidence="3">YmaF family protein</fullName>
    </recommendedName>
</protein>
<dbReference type="Pfam" id="PF12788">
    <property type="entry name" value="YmaF"/>
    <property type="match status" value="1"/>
</dbReference>
<gene>
    <name evidence="1" type="ORF">J2S19_000690</name>
</gene>
<reference evidence="1 2" key="1">
    <citation type="submission" date="2023-07" db="EMBL/GenBank/DDBJ databases">
        <title>Genomic Encyclopedia of Type Strains, Phase IV (KMG-IV): sequencing the most valuable type-strain genomes for metagenomic binning, comparative biology and taxonomic classification.</title>
        <authorList>
            <person name="Goeker M."/>
        </authorList>
    </citation>
    <scope>NUCLEOTIDE SEQUENCE [LARGE SCALE GENOMIC DNA]</scope>
    <source>
        <strain evidence="1 2">DSM 29005</strain>
    </source>
</reference>
<evidence type="ECO:0000313" key="1">
    <source>
        <dbReference type="EMBL" id="MDQ0229439.1"/>
    </source>
</evidence>
<sequence>MLFNINIRPHHAHRIYAKTTNENGHTHMIKGFTRNVNGNSFDKHVHRFQGITTFENGHNHRFYGVTGPAIPLPGGAHYHKIEERTYFNYDEPLEIKHGGVWYANEERSKHDHRFKGRTYDRIGVDPFFYESNKDNESNSLTSFK</sequence>
<comment type="caution">
    <text evidence="1">The sequence shown here is derived from an EMBL/GenBank/DDBJ whole genome shotgun (WGS) entry which is preliminary data.</text>
</comment>
<proteinExistence type="predicted"/>
<accession>A0ABT9ZB12</accession>
<dbReference type="InterPro" id="IPR024307">
    <property type="entry name" value="YmaF"/>
</dbReference>
<evidence type="ECO:0008006" key="3">
    <source>
        <dbReference type="Google" id="ProtNLM"/>
    </source>
</evidence>
<dbReference type="EMBL" id="JAUSUD010000002">
    <property type="protein sequence ID" value="MDQ0229439.1"/>
    <property type="molecule type" value="Genomic_DNA"/>
</dbReference>